<dbReference type="RefSeq" id="XP_026483364.2">
    <property type="nucleotide sequence ID" value="XM_026627579.2"/>
</dbReference>
<proteinExistence type="inferred from homology"/>
<comment type="subcellular location">
    <subcellularLocation>
        <location evidence="1">Membrane</location>
        <topology evidence="1">Multi-pass membrane protein</topology>
    </subcellularLocation>
</comment>
<reference evidence="12" key="1">
    <citation type="submission" date="2025-08" db="UniProtKB">
        <authorList>
            <consortium name="RefSeq"/>
        </authorList>
    </citation>
    <scope>IDENTIFICATION</scope>
    <source>
        <tissue evidence="12">Whole body</tissue>
    </source>
</reference>
<feature type="transmembrane region" description="Helical" evidence="9">
    <location>
        <begin position="664"/>
        <end position="686"/>
    </location>
</feature>
<feature type="transmembrane region" description="Helical" evidence="9">
    <location>
        <begin position="748"/>
        <end position="767"/>
    </location>
</feature>
<keyword evidence="5 9" id="KW-1133">Transmembrane helix</keyword>
<evidence type="ECO:0000256" key="8">
    <source>
        <dbReference type="SAM" id="MobiDB-lite"/>
    </source>
</evidence>
<feature type="transmembrane region" description="Helical" evidence="9">
    <location>
        <begin position="502"/>
        <end position="523"/>
    </location>
</feature>
<evidence type="ECO:0000256" key="5">
    <source>
        <dbReference type="ARBA" id="ARBA00022989"/>
    </source>
</evidence>
<dbReference type="GO" id="GO:0005886">
    <property type="term" value="C:plasma membrane"/>
    <property type="evidence" value="ECO:0007669"/>
    <property type="project" value="TreeGrafter"/>
</dbReference>
<feature type="chain" id="PRO_5046649349" evidence="10">
    <location>
        <begin position="17"/>
        <end position="782"/>
    </location>
</feature>
<dbReference type="OrthoDB" id="416618at2759"/>
<feature type="transmembrane region" description="Helical" evidence="9">
    <location>
        <begin position="635"/>
        <end position="658"/>
    </location>
</feature>
<evidence type="ECO:0000256" key="2">
    <source>
        <dbReference type="ARBA" id="ARBA00006618"/>
    </source>
</evidence>
<evidence type="ECO:0000313" key="12">
    <source>
        <dbReference type="RefSeq" id="XP_026483364.2"/>
    </source>
</evidence>
<dbReference type="GO" id="GO:0005764">
    <property type="term" value="C:lysosome"/>
    <property type="evidence" value="ECO:0007669"/>
    <property type="project" value="TreeGrafter"/>
</dbReference>
<dbReference type="OMA" id="DMARTLC"/>
<dbReference type="PANTHER" id="PTHR12185">
    <property type="entry name" value="SID1 TRANSMEMBRANE FAMILY MEMEBER"/>
    <property type="match status" value="1"/>
</dbReference>
<evidence type="ECO:0000256" key="6">
    <source>
        <dbReference type="ARBA" id="ARBA00023136"/>
    </source>
</evidence>
<evidence type="ECO:0000256" key="4">
    <source>
        <dbReference type="ARBA" id="ARBA00022729"/>
    </source>
</evidence>
<feature type="region of interest" description="Disordered" evidence="8">
    <location>
        <begin position="344"/>
        <end position="385"/>
    </location>
</feature>
<feature type="transmembrane region" description="Helical" evidence="9">
    <location>
        <begin position="698"/>
        <end position="717"/>
    </location>
</feature>
<name>A0A8B8HEX1_VANTA</name>
<evidence type="ECO:0000256" key="1">
    <source>
        <dbReference type="ARBA" id="ARBA00004141"/>
    </source>
</evidence>
<feature type="transmembrane region" description="Helical" evidence="9">
    <location>
        <begin position="465"/>
        <end position="482"/>
    </location>
</feature>
<keyword evidence="3 9" id="KW-0812">Transmembrane</keyword>
<keyword evidence="6 9" id="KW-0472">Membrane</keyword>
<comment type="similarity">
    <text evidence="2">Belongs to the SID1 family.</text>
</comment>
<feature type="transmembrane region" description="Helical" evidence="9">
    <location>
        <begin position="310"/>
        <end position="332"/>
    </location>
</feature>
<dbReference type="InterPro" id="IPR025958">
    <property type="entry name" value="SID1_TM_fam"/>
</dbReference>
<dbReference type="Proteomes" id="UP001652626">
    <property type="component" value="Chromosome 30"/>
</dbReference>
<protein>
    <submittedName>
        <fullName evidence="12">SID1 transmembrane family member 1-like</fullName>
    </submittedName>
</protein>
<feature type="transmembrane region" description="Helical" evidence="9">
    <location>
        <begin position="529"/>
        <end position="548"/>
    </location>
</feature>
<dbReference type="Pfam" id="PF13965">
    <property type="entry name" value="SID-1_RNA_chan"/>
    <property type="match status" value="1"/>
</dbReference>
<organism evidence="11 12">
    <name type="scientific">Vanessa tameamea</name>
    <name type="common">Kamehameha butterfly</name>
    <dbReference type="NCBI Taxonomy" id="334116"/>
    <lineage>
        <taxon>Eukaryota</taxon>
        <taxon>Metazoa</taxon>
        <taxon>Ecdysozoa</taxon>
        <taxon>Arthropoda</taxon>
        <taxon>Hexapoda</taxon>
        <taxon>Insecta</taxon>
        <taxon>Pterygota</taxon>
        <taxon>Neoptera</taxon>
        <taxon>Endopterygota</taxon>
        <taxon>Lepidoptera</taxon>
        <taxon>Glossata</taxon>
        <taxon>Ditrysia</taxon>
        <taxon>Papilionoidea</taxon>
        <taxon>Nymphalidae</taxon>
        <taxon>Nymphalinae</taxon>
        <taxon>Vanessa</taxon>
    </lineage>
</organism>
<gene>
    <name evidence="12" type="primary">LOC113391578</name>
</gene>
<evidence type="ECO:0000313" key="11">
    <source>
        <dbReference type="Proteomes" id="UP001652626"/>
    </source>
</evidence>
<feature type="transmembrane region" description="Helical" evidence="9">
    <location>
        <begin position="411"/>
        <end position="431"/>
    </location>
</feature>
<accession>A0A8B8HEX1</accession>
<feature type="transmembrane region" description="Helical" evidence="9">
    <location>
        <begin position="585"/>
        <end position="605"/>
    </location>
</feature>
<dbReference type="PANTHER" id="PTHR12185:SF14">
    <property type="entry name" value="CHOLESTEROL UPTAKE PROTEIN 1"/>
    <property type="match status" value="1"/>
</dbReference>
<dbReference type="GO" id="GO:0003725">
    <property type="term" value="F:double-stranded RNA binding"/>
    <property type="evidence" value="ECO:0007669"/>
    <property type="project" value="TreeGrafter"/>
</dbReference>
<keyword evidence="11" id="KW-1185">Reference proteome</keyword>
<dbReference type="GO" id="GO:0051033">
    <property type="term" value="F:RNA transmembrane transporter activity"/>
    <property type="evidence" value="ECO:0007669"/>
    <property type="project" value="TreeGrafter"/>
</dbReference>
<dbReference type="GeneID" id="113391578"/>
<keyword evidence="7" id="KW-0325">Glycoprotein</keyword>
<evidence type="ECO:0000256" key="9">
    <source>
        <dbReference type="SAM" id="Phobius"/>
    </source>
</evidence>
<evidence type="ECO:0000256" key="3">
    <source>
        <dbReference type="ARBA" id="ARBA00022692"/>
    </source>
</evidence>
<dbReference type="AlphaFoldDB" id="A0A8B8HEX1"/>
<sequence>MLSGFILLILFRSYFCYNDVVPFQNATQKQFIYNNTYEYDSIIDLTVNETTTHILDFNEQSNLMSVFPTRVHVSSNDTLDVSYPLFVTATQQKGVSSWELPLVVSTKQAVLKFNDMARTLCPHDAGPNVTSQGRPTLTLATSSPSNVSVRIKLRRVEDFFIEVNKDVKLNVTPSTPKYYYFSFDRDPWKHLETKHPQRFPRFNYTIPKSVLLEINSNDHVCATVSIQNNSCPVFDNEKDMMYQGHHFTMTTKGGITVTQSMFPRGFYIVFIVKESDEECTGISGDHSAGSDKRTKNFSFRVMAAAAPADYLTLVLVSLALPALVALLAPTIMMPTCRARRTIEVEEAPGPSGVQDPRTSETARIIGRSSNQSDSDIDSEPDLDDKSLPIPLNVARLSRTRPLAHNRRSNRYFWSALTVAVVYALPVVQLLFTYQRMVLQTGDQDVCYYNFLCALPLGALQDFNHVFSNVGYVLLGLAFMLQVRCRPPSDELQELGIPEHRGLMYSMGLALIMEGLLSACYHLCPNKMNFQFDSSFMYVIAVLCIVKLYQSRHADVNASAHATFMLLAVLMAIGVFGIVYPNLYFWTFFTIGHLAVCFFLTLKIYYVGRMKIGSSMVKRAWGEMRRTGRSAFRPKYPARAVFLALANLANWALAGYGMYSHNADFARHLLAALLGNAILYTLAYVVLKLAHGERVCARTWGWLLLAAALWALAAALFLRARTKWSQTAAQSRTYNAQCTALQSLDTHDLWHLSSAAAIFSSFNALLIIDDPLAATPRIEIPVF</sequence>
<feature type="transmembrane region" description="Helical" evidence="9">
    <location>
        <begin position="560"/>
        <end position="579"/>
    </location>
</feature>
<feature type="signal peptide" evidence="10">
    <location>
        <begin position="1"/>
        <end position="16"/>
    </location>
</feature>
<evidence type="ECO:0000256" key="10">
    <source>
        <dbReference type="SAM" id="SignalP"/>
    </source>
</evidence>
<evidence type="ECO:0000256" key="7">
    <source>
        <dbReference type="ARBA" id="ARBA00023180"/>
    </source>
</evidence>
<keyword evidence="4 10" id="KW-0732">Signal</keyword>